<dbReference type="Proteomes" id="UP000422764">
    <property type="component" value="Chromosome"/>
</dbReference>
<dbReference type="GO" id="GO:0160105">
    <property type="term" value="F:tRNA (adenine(22)-N1)-methyltransferase activity"/>
    <property type="evidence" value="ECO:0007669"/>
    <property type="project" value="InterPro"/>
</dbReference>
<keyword evidence="1" id="KW-0808">Transferase</keyword>
<protein>
    <submittedName>
        <fullName evidence="1">SAM-dependent methyltransferase</fullName>
    </submittedName>
</protein>
<dbReference type="PANTHER" id="PTHR38451:SF1">
    <property type="entry name" value="TRNA (ADENINE(22)-N(1))-METHYLTRANSFERASE"/>
    <property type="match status" value="1"/>
</dbReference>
<gene>
    <name evidence="1" type="ORF">GOM49_10665</name>
</gene>
<evidence type="ECO:0000313" key="2">
    <source>
        <dbReference type="Proteomes" id="UP000422764"/>
    </source>
</evidence>
<dbReference type="PIRSF" id="PIRSF018637">
    <property type="entry name" value="TrmK"/>
    <property type="match status" value="1"/>
</dbReference>
<name>A0A6I6EPA2_9CLOT</name>
<dbReference type="EMBL" id="CP046522">
    <property type="protein sequence ID" value="QGU95489.1"/>
    <property type="molecule type" value="Genomic_DNA"/>
</dbReference>
<sequence length="229" mass="26083">MNVSIRLKTIASLIDECNRICDIGTDHGYLPIYLIKKGICKEAIASDINKGPVEKAENNVKREGLESKITCRLGGGLTTISPHEADCAIIAGMGGNLIRDIIEESKEVFKGLKYAVLQPVQNPDVLRKYLYESGYDILDEELCIDEGKYYEIIKVKYDNKPKVLEDIYYEIGEKLIHKRHPLLKEYINHKVNKYKSILSYIDNETDSAKLRRAELENSIEKLEEIDSCL</sequence>
<dbReference type="AlphaFoldDB" id="A0A6I6EPA2"/>
<dbReference type="SUPFAM" id="SSF53335">
    <property type="entry name" value="S-adenosyl-L-methionine-dependent methyltransferases"/>
    <property type="match status" value="1"/>
</dbReference>
<accession>A0A6I6EPA2</accession>
<dbReference type="Pfam" id="PF04816">
    <property type="entry name" value="TrmK"/>
    <property type="match status" value="1"/>
</dbReference>
<evidence type="ECO:0000313" key="1">
    <source>
        <dbReference type="EMBL" id="QGU95489.1"/>
    </source>
</evidence>
<organism evidence="1 2">
    <name type="scientific">Clostridium bovifaecis</name>
    <dbReference type="NCBI Taxonomy" id="2184719"/>
    <lineage>
        <taxon>Bacteria</taxon>
        <taxon>Bacillati</taxon>
        <taxon>Bacillota</taxon>
        <taxon>Clostridia</taxon>
        <taxon>Eubacteriales</taxon>
        <taxon>Clostridiaceae</taxon>
        <taxon>Clostridium</taxon>
    </lineage>
</organism>
<dbReference type="PANTHER" id="PTHR38451">
    <property type="entry name" value="TRNA (ADENINE(22)-N(1))-METHYLTRANSFERASE"/>
    <property type="match status" value="1"/>
</dbReference>
<dbReference type="GO" id="GO:0032259">
    <property type="term" value="P:methylation"/>
    <property type="evidence" value="ECO:0007669"/>
    <property type="project" value="UniProtKB-KW"/>
</dbReference>
<keyword evidence="2" id="KW-1185">Reference proteome</keyword>
<dbReference type="Gene3D" id="3.40.50.150">
    <property type="entry name" value="Vaccinia Virus protein VP39"/>
    <property type="match status" value="1"/>
</dbReference>
<proteinExistence type="predicted"/>
<keyword evidence="1" id="KW-0489">Methyltransferase</keyword>
<reference evidence="1 2" key="1">
    <citation type="submission" date="2019-12" db="EMBL/GenBank/DDBJ databases">
        <title>Genome sequenceing of Clostridium bovifaecis.</title>
        <authorList>
            <person name="Yao Y."/>
        </authorList>
    </citation>
    <scope>NUCLEOTIDE SEQUENCE [LARGE SCALE GENOMIC DNA]</scope>
    <source>
        <strain evidence="1 2">BXX</strain>
    </source>
</reference>
<dbReference type="InterPro" id="IPR029063">
    <property type="entry name" value="SAM-dependent_MTases_sf"/>
</dbReference>
<dbReference type="InterPro" id="IPR006901">
    <property type="entry name" value="TrmK"/>
</dbReference>